<evidence type="ECO:0000256" key="1">
    <source>
        <dbReference type="ARBA" id="ARBA00004613"/>
    </source>
</evidence>
<keyword evidence="4" id="KW-0372">Hormone</keyword>
<dbReference type="AlphaFoldDB" id="A0A067LBM1"/>
<dbReference type="EMBL" id="KK914226">
    <property type="protein sequence ID" value="KDP45876.1"/>
    <property type="molecule type" value="Genomic_DNA"/>
</dbReference>
<evidence type="ECO:0000256" key="2">
    <source>
        <dbReference type="ARBA" id="ARBA00009178"/>
    </source>
</evidence>
<evidence type="ECO:0000256" key="6">
    <source>
        <dbReference type="ARBA" id="ARBA00023157"/>
    </source>
</evidence>
<feature type="chain" id="PRO_5001640307" description="Rapid ALkalinization Factor" evidence="7">
    <location>
        <begin position="29"/>
        <end position="75"/>
    </location>
</feature>
<proteinExistence type="inferred from homology"/>
<keyword evidence="6" id="KW-1015">Disulfide bond</keyword>
<evidence type="ECO:0000313" key="8">
    <source>
        <dbReference type="EMBL" id="KDP45876.1"/>
    </source>
</evidence>
<dbReference type="Proteomes" id="UP000027138">
    <property type="component" value="Unassembled WGS sequence"/>
</dbReference>
<feature type="signal peptide" evidence="7">
    <location>
        <begin position="1"/>
        <end position="28"/>
    </location>
</feature>
<dbReference type="GO" id="GO:0005179">
    <property type="term" value="F:hormone activity"/>
    <property type="evidence" value="ECO:0007669"/>
    <property type="project" value="UniProtKB-KW"/>
</dbReference>
<dbReference type="Pfam" id="PF05498">
    <property type="entry name" value="RALF"/>
    <property type="match status" value="1"/>
</dbReference>
<comment type="subcellular location">
    <subcellularLocation>
        <location evidence="1">Secreted</location>
    </subcellularLocation>
</comment>
<evidence type="ECO:0008006" key="10">
    <source>
        <dbReference type="Google" id="ProtNLM"/>
    </source>
</evidence>
<organism evidence="8 9">
    <name type="scientific">Jatropha curcas</name>
    <name type="common">Barbados nut</name>
    <dbReference type="NCBI Taxonomy" id="180498"/>
    <lineage>
        <taxon>Eukaryota</taxon>
        <taxon>Viridiplantae</taxon>
        <taxon>Streptophyta</taxon>
        <taxon>Embryophyta</taxon>
        <taxon>Tracheophyta</taxon>
        <taxon>Spermatophyta</taxon>
        <taxon>Magnoliopsida</taxon>
        <taxon>eudicotyledons</taxon>
        <taxon>Gunneridae</taxon>
        <taxon>Pentapetalae</taxon>
        <taxon>rosids</taxon>
        <taxon>fabids</taxon>
        <taxon>Malpighiales</taxon>
        <taxon>Euphorbiaceae</taxon>
        <taxon>Crotonoideae</taxon>
        <taxon>Jatropheae</taxon>
        <taxon>Jatropha</taxon>
    </lineage>
</organism>
<keyword evidence="5 7" id="KW-0732">Signal</keyword>
<protein>
    <recommendedName>
        <fullName evidence="10">Rapid ALkalinization Factor</fullName>
    </recommendedName>
</protein>
<gene>
    <name evidence="8" type="ORF">JCGZ_15320</name>
</gene>
<evidence type="ECO:0000256" key="4">
    <source>
        <dbReference type="ARBA" id="ARBA00022702"/>
    </source>
</evidence>
<dbReference type="GO" id="GO:0040008">
    <property type="term" value="P:regulation of growth"/>
    <property type="evidence" value="ECO:0007669"/>
    <property type="project" value="UniProtKB-ARBA"/>
</dbReference>
<dbReference type="InterPro" id="IPR008801">
    <property type="entry name" value="RALF"/>
</dbReference>
<keyword evidence="3" id="KW-0964">Secreted</keyword>
<dbReference type="GO" id="GO:0005576">
    <property type="term" value="C:extracellular region"/>
    <property type="evidence" value="ECO:0007669"/>
    <property type="project" value="UniProtKB-SubCell"/>
</dbReference>
<evidence type="ECO:0000256" key="5">
    <source>
        <dbReference type="ARBA" id="ARBA00022729"/>
    </source>
</evidence>
<sequence>MALALPNMKSFLLCLTLINLIMLNQVEARYYIDPSVLDPCAKSENKPSRCGREEANKYNRGYVAINRRRNGIFRH</sequence>
<comment type="similarity">
    <text evidence="2">Belongs to the plant rapid alkalinization factor (RALF) family.</text>
</comment>
<evidence type="ECO:0000313" key="9">
    <source>
        <dbReference type="Proteomes" id="UP000027138"/>
    </source>
</evidence>
<keyword evidence="9" id="KW-1185">Reference proteome</keyword>
<name>A0A067LBM1_JATCU</name>
<accession>A0A067LBM1</accession>
<reference evidence="8 9" key="1">
    <citation type="journal article" date="2014" name="PLoS ONE">
        <title>Global Analysis of Gene Expression Profiles in Physic Nut (Jatropha curcas L.) Seedlings Exposed to Salt Stress.</title>
        <authorList>
            <person name="Zhang L."/>
            <person name="Zhang C."/>
            <person name="Wu P."/>
            <person name="Chen Y."/>
            <person name="Li M."/>
            <person name="Jiang H."/>
            <person name="Wu G."/>
        </authorList>
    </citation>
    <scope>NUCLEOTIDE SEQUENCE [LARGE SCALE GENOMIC DNA]</scope>
    <source>
        <strain evidence="9">cv. GZQX0401</strain>
        <tissue evidence="8">Young leaves</tissue>
    </source>
</reference>
<evidence type="ECO:0000256" key="7">
    <source>
        <dbReference type="SAM" id="SignalP"/>
    </source>
</evidence>
<evidence type="ECO:0000256" key="3">
    <source>
        <dbReference type="ARBA" id="ARBA00022525"/>
    </source>
</evidence>
<dbReference type="OrthoDB" id="1652205at2759"/>